<keyword evidence="2" id="KW-1185">Reference proteome</keyword>
<gene>
    <name evidence="1" type="ORF">PN09_034</name>
</gene>
<name>A0A7S8BDL1_9CAUD</name>
<protein>
    <submittedName>
        <fullName evidence="1">Uncharacterized protein</fullName>
    </submittedName>
</protein>
<organism evidence="1 2">
    <name type="scientific">Pseudomonas phage PN09</name>
    <dbReference type="NCBI Taxonomy" id="2782564"/>
    <lineage>
        <taxon>Viruses</taxon>
        <taxon>Duplodnaviria</taxon>
        <taxon>Heunggongvirae</taxon>
        <taxon>Uroviricota</taxon>
        <taxon>Caudoviricetes</taxon>
        <taxon>Vandenendeviridae</taxon>
        <taxon>Gorskivirinae</taxon>
        <taxon>Otagovirus</taxon>
        <taxon>Otagovirus PN09</taxon>
    </lineage>
</organism>
<dbReference type="EMBL" id="MW175491">
    <property type="protein sequence ID" value="QPB10455.1"/>
    <property type="molecule type" value="Genomic_DNA"/>
</dbReference>
<proteinExistence type="predicted"/>
<accession>A0A7S8BDL1</accession>
<sequence>MSMTLRLDTAGLRSLIADNPTFAVEIQQAVLNNIKNDNIQQAVIDRVNGCLDKMAPRENYYSQGRVIKDAKLLEVINKTVQAEVSVMLKEAVDSAVASATQAIDLRIRQEVKKVAKEVILESLTAADAKAILMEKLI</sequence>
<evidence type="ECO:0000313" key="1">
    <source>
        <dbReference type="EMBL" id="QPB10455.1"/>
    </source>
</evidence>
<reference evidence="1" key="1">
    <citation type="submission" date="2020-10" db="EMBL/GenBank/DDBJ databases">
        <authorList>
            <person name="Ni P."/>
        </authorList>
    </citation>
    <scope>NUCLEOTIDE SEQUENCE</scope>
</reference>
<dbReference type="Proteomes" id="UP000605974">
    <property type="component" value="Segment"/>
</dbReference>
<evidence type="ECO:0000313" key="2">
    <source>
        <dbReference type="Proteomes" id="UP000605974"/>
    </source>
</evidence>